<dbReference type="STRING" id="285351.SAMN04488035_2033"/>
<dbReference type="RefSeq" id="WP_093378128.1">
    <property type="nucleotide sequence ID" value="NZ_BNAN01000003.1"/>
</dbReference>
<evidence type="ECO:0000313" key="2">
    <source>
        <dbReference type="EMBL" id="SFF21790.1"/>
    </source>
</evidence>
<sequence length="126" mass="13250">MHTTAALIASALLAALAVFQLALALGAPWGRFAWGGQHERRLPRGLRIGSAVSIVLYALFAAVLLDRAGLVDAVPDAVARVGAWVLLAYFALGVLMNGISRSRPERLVMTPVVLVLAVCTGIIALH</sequence>
<dbReference type="AlphaFoldDB" id="A0A1I2GXC8"/>
<gene>
    <name evidence="2" type="ORF">SAMN04488035_2033</name>
</gene>
<feature type="transmembrane region" description="Helical" evidence="1">
    <location>
        <begin position="77"/>
        <end position="96"/>
    </location>
</feature>
<evidence type="ECO:0000256" key="1">
    <source>
        <dbReference type="SAM" id="Phobius"/>
    </source>
</evidence>
<reference evidence="3" key="1">
    <citation type="submission" date="2016-10" db="EMBL/GenBank/DDBJ databases">
        <authorList>
            <person name="Varghese N."/>
            <person name="Submissions S."/>
        </authorList>
    </citation>
    <scope>NUCLEOTIDE SEQUENCE [LARGE SCALE GENOMIC DNA]</scope>
    <source>
        <strain evidence="3">DSM 19083</strain>
    </source>
</reference>
<accession>A0A1I2GXC8</accession>
<dbReference type="Proteomes" id="UP000198520">
    <property type="component" value="Unassembled WGS sequence"/>
</dbReference>
<proteinExistence type="predicted"/>
<keyword evidence="1" id="KW-1133">Transmembrane helix</keyword>
<protein>
    <submittedName>
        <fullName evidence="2">Uncharacterized protein</fullName>
    </submittedName>
</protein>
<name>A0A1I2GXC8_9MICO</name>
<dbReference type="OrthoDB" id="1524823at2"/>
<organism evidence="2 3">
    <name type="scientific">Flavimobilis marinus</name>
    <dbReference type="NCBI Taxonomy" id="285351"/>
    <lineage>
        <taxon>Bacteria</taxon>
        <taxon>Bacillati</taxon>
        <taxon>Actinomycetota</taxon>
        <taxon>Actinomycetes</taxon>
        <taxon>Micrococcales</taxon>
        <taxon>Jonesiaceae</taxon>
        <taxon>Flavimobilis</taxon>
    </lineage>
</organism>
<keyword evidence="3" id="KW-1185">Reference proteome</keyword>
<evidence type="ECO:0000313" key="3">
    <source>
        <dbReference type="Proteomes" id="UP000198520"/>
    </source>
</evidence>
<feature type="transmembrane region" description="Helical" evidence="1">
    <location>
        <begin position="48"/>
        <end position="65"/>
    </location>
</feature>
<keyword evidence="1" id="KW-0812">Transmembrane</keyword>
<feature type="transmembrane region" description="Helical" evidence="1">
    <location>
        <begin position="108"/>
        <end position="125"/>
    </location>
</feature>
<keyword evidence="1" id="KW-0472">Membrane</keyword>
<dbReference type="EMBL" id="FONZ01000003">
    <property type="protein sequence ID" value="SFF21790.1"/>
    <property type="molecule type" value="Genomic_DNA"/>
</dbReference>